<feature type="transmembrane region" description="Helical" evidence="1">
    <location>
        <begin position="114"/>
        <end position="132"/>
    </location>
</feature>
<name>A0AB39V194_9FUSO</name>
<keyword evidence="1" id="KW-0812">Transmembrane</keyword>
<reference evidence="2" key="1">
    <citation type="submission" date="2024-07" db="EMBL/GenBank/DDBJ databases">
        <authorList>
            <person name="Li X.-J."/>
            <person name="Wang X."/>
        </authorList>
    </citation>
    <scope>NUCLEOTIDE SEQUENCE</scope>
    <source>
        <strain evidence="2">HSP-536</strain>
    </source>
</reference>
<feature type="transmembrane region" description="Helical" evidence="1">
    <location>
        <begin position="6"/>
        <end position="30"/>
    </location>
</feature>
<protein>
    <submittedName>
        <fullName evidence="2">Uncharacterized protein</fullName>
    </submittedName>
</protein>
<sequence length="170" mass="19820">MDGFIIIIGLLVLFYNLFKIIFNTIRVIFFKKKVKKFLKIDLVAELIYFLGWIVLMRNLVVLLPNQIFHSIVYCVAMLVFLINQKNKKIYDYILFSIIVIDTIIVLIILSMLKLYFLIVFVVIVYIFTITLLRKNKNKLKNCGYLALSLLDIANIFISYIALIAYAASAF</sequence>
<proteinExistence type="predicted"/>
<feature type="transmembrane region" description="Helical" evidence="1">
    <location>
        <begin position="42"/>
        <end position="60"/>
    </location>
</feature>
<dbReference type="RefSeq" id="WP_369715095.1">
    <property type="nucleotide sequence ID" value="NZ_CP165647.1"/>
</dbReference>
<evidence type="ECO:0000313" key="2">
    <source>
        <dbReference type="EMBL" id="XDU61549.1"/>
    </source>
</evidence>
<dbReference type="EMBL" id="CP165647">
    <property type="protein sequence ID" value="XDU61549.1"/>
    <property type="molecule type" value="Genomic_DNA"/>
</dbReference>
<feature type="transmembrane region" description="Helical" evidence="1">
    <location>
        <begin position="144"/>
        <end position="167"/>
    </location>
</feature>
<dbReference type="KEGG" id="lala:AB8B28_07780"/>
<evidence type="ECO:0000256" key="1">
    <source>
        <dbReference type="SAM" id="Phobius"/>
    </source>
</evidence>
<dbReference type="AlphaFoldDB" id="A0AB39V194"/>
<organism evidence="2">
    <name type="scientific">Leptotrichia alba</name>
    <dbReference type="NCBI Taxonomy" id="3239304"/>
    <lineage>
        <taxon>Bacteria</taxon>
        <taxon>Fusobacteriati</taxon>
        <taxon>Fusobacteriota</taxon>
        <taxon>Fusobacteriia</taxon>
        <taxon>Fusobacteriales</taxon>
        <taxon>Leptotrichiaceae</taxon>
        <taxon>Leptotrichia</taxon>
    </lineage>
</organism>
<keyword evidence="1" id="KW-1133">Transmembrane helix</keyword>
<keyword evidence="1" id="KW-0472">Membrane</keyword>
<feature type="transmembrane region" description="Helical" evidence="1">
    <location>
        <begin position="89"/>
        <end position="108"/>
    </location>
</feature>
<accession>A0AB39V194</accession>
<gene>
    <name evidence="2" type="ORF">AB8B28_07780</name>
</gene>
<feature type="transmembrane region" description="Helical" evidence="1">
    <location>
        <begin position="66"/>
        <end position="82"/>
    </location>
</feature>